<reference evidence="2" key="1">
    <citation type="submission" date="2016-01" db="EMBL/GenBank/DDBJ databases">
        <authorList>
            <person name="Storey N.H."/>
            <person name="Neuman B.W."/>
        </authorList>
    </citation>
    <scope>NUCLEOTIDE SEQUENCE [LARGE SCALE GENOMIC DNA]</scope>
    <source>
        <strain evidence="2">NCPPB 2472</strain>
    </source>
</reference>
<keyword evidence="2" id="KW-1185">Reference proteome</keyword>
<accession>A0A0X8F510</accession>
<evidence type="ECO:0000313" key="2">
    <source>
        <dbReference type="Proteomes" id="UP000063229"/>
    </source>
</evidence>
<dbReference type="Proteomes" id="UP000063229">
    <property type="component" value="Chromosome"/>
</dbReference>
<dbReference type="KEGG" id="pagb:AWM79_00885"/>
<proteinExistence type="predicted"/>
<dbReference type="EMBL" id="CP014135">
    <property type="protein sequence ID" value="AMB83942.1"/>
    <property type="molecule type" value="Genomic_DNA"/>
</dbReference>
<name>A0A0X8F510_PSEAA</name>
<sequence length="86" mass="9090">MMAEQVAAADLGTLATNGHGQCLGRAFIEDGKYVIHGREAPLACGPDNGVVARVVVTVAHQRVVAHALEQLLKVLVDMRLAKSSSR</sequence>
<protein>
    <submittedName>
        <fullName evidence="1">Uncharacterized protein</fullName>
    </submittedName>
</protein>
<organism evidence="1 2">
    <name type="scientific">Pseudomonas agarici</name>
    <dbReference type="NCBI Taxonomy" id="46677"/>
    <lineage>
        <taxon>Bacteria</taxon>
        <taxon>Pseudomonadati</taxon>
        <taxon>Pseudomonadota</taxon>
        <taxon>Gammaproteobacteria</taxon>
        <taxon>Pseudomonadales</taxon>
        <taxon>Pseudomonadaceae</taxon>
        <taxon>Pseudomonas</taxon>
    </lineage>
</organism>
<evidence type="ECO:0000313" key="1">
    <source>
        <dbReference type="EMBL" id="AMB83942.1"/>
    </source>
</evidence>
<dbReference type="STRING" id="46677.AWM79_00885"/>
<gene>
    <name evidence="1" type="ORF">AWM79_00885</name>
</gene>
<dbReference type="AlphaFoldDB" id="A0A0X8F510"/>